<organism evidence="2 3">
    <name type="scientific">Acrobeloides nanus</name>
    <dbReference type="NCBI Taxonomy" id="290746"/>
    <lineage>
        <taxon>Eukaryota</taxon>
        <taxon>Metazoa</taxon>
        <taxon>Ecdysozoa</taxon>
        <taxon>Nematoda</taxon>
        <taxon>Chromadorea</taxon>
        <taxon>Rhabditida</taxon>
        <taxon>Tylenchina</taxon>
        <taxon>Cephalobomorpha</taxon>
        <taxon>Cephaloboidea</taxon>
        <taxon>Cephalobidae</taxon>
        <taxon>Acrobeloides</taxon>
    </lineage>
</organism>
<keyword evidence="2" id="KW-1185">Reference proteome</keyword>
<dbReference type="WBParaSite" id="ACRNAN_Path_1394.g5456.t1">
    <property type="protein sequence ID" value="ACRNAN_Path_1394.g5456.t1"/>
    <property type="gene ID" value="ACRNAN_Path_1394.g5456"/>
</dbReference>
<dbReference type="Proteomes" id="UP000887540">
    <property type="component" value="Unplaced"/>
</dbReference>
<evidence type="ECO:0000313" key="2">
    <source>
        <dbReference type="Proteomes" id="UP000887540"/>
    </source>
</evidence>
<name>A0A914BZZ5_9BILA</name>
<evidence type="ECO:0000256" key="1">
    <source>
        <dbReference type="SAM" id="MobiDB-lite"/>
    </source>
</evidence>
<sequence>MGPSTIVAADMAHNLAHFWERRGLIPKTAGFPMPLLETYRDAKEGVHNEMKKFTEDLPREWTLHRNLLAGELYKESTNLIRLWAVNDLSDRKTLAEYTLKISKPNSKRSRLITLKETVDFSVKTCKFNHDLFELRAYQSTNEEGKVFARGRSGLFLCDTGQNDVQILYKGAICSFMQIPTMEDEIVVLEPNGMLWWGELGECFSRIKTALEVKTVSSTDHPRIILASDGTSINFLDLREDNRSKVQAPFFKIHTTVEERYPYLEIDPTDKNYRYLVPADSICHTNYLFEMPYTCMVTTERHHILLDERMPGKKILEIGNAQFRGGDFYLSAQPFRDPVEGGLVYSYFGLSHTIKESLTQWSLYFHYNLEMWSSLGPIYGRKTPHAISDFTKNHLDFDRIDEKQLPEFTRAIHYQSLPEASSNHSTRAFLFRMMDDGEIWYENVVFSPELELDNDDKASYRNQAIKQIYSYLKDKDERSTQERGVPEWALQSPMSKCEVYNVSFDLNELQVPDTNTRFSNPRSTIGRRHQPSSEISQLEMISEVDERQILSDCILKQWKKVSDYCNGLITEKIEYKYINDTYIGKWTPGIRQVRNLNEGFEKIQRAFKHEMSPVRDVESRSTSIEEPMEIDENPEPSNTQALLRLTNFVAEDLKPSFSNQNLLSEFKPEAKRIENEEDLPYIDDNDYDFDVDLE</sequence>
<feature type="region of interest" description="Disordered" evidence="1">
    <location>
        <begin position="610"/>
        <end position="635"/>
    </location>
</feature>
<proteinExistence type="predicted"/>
<protein>
    <submittedName>
        <fullName evidence="3">Uncharacterized protein</fullName>
    </submittedName>
</protein>
<reference evidence="3" key="1">
    <citation type="submission" date="2022-11" db="UniProtKB">
        <authorList>
            <consortium name="WormBaseParasite"/>
        </authorList>
    </citation>
    <scope>IDENTIFICATION</scope>
</reference>
<dbReference type="AlphaFoldDB" id="A0A914BZZ5"/>
<accession>A0A914BZZ5</accession>
<evidence type="ECO:0000313" key="3">
    <source>
        <dbReference type="WBParaSite" id="ACRNAN_Path_1394.g5456.t1"/>
    </source>
</evidence>